<keyword evidence="2" id="KW-1185">Reference proteome</keyword>
<dbReference type="EMBL" id="QLLL01000002">
    <property type="protein sequence ID" value="RAJ08210.1"/>
    <property type="molecule type" value="Genomic_DNA"/>
</dbReference>
<gene>
    <name evidence="1" type="ORF">LX64_00857</name>
</gene>
<evidence type="ECO:0000313" key="2">
    <source>
        <dbReference type="Proteomes" id="UP000249547"/>
    </source>
</evidence>
<reference evidence="1 2" key="1">
    <citation type="submission" date="2018-06" db="EMBL/GenBank/DDBJ databases">
        <title>Genomic Encyclopedia of Archaeal and Bacterial Type Strains, Phase II (KMG-II): from individual species to whole genera.</title>
        <authorList>
            <person name="Goeker M."/>
        </authorList>
    </citation>
    <scope>NUCLEOTIDE SEQUENCE [LARGE SCALE GENOMIC DNA]</scope>
    <source>
        <strain evidence="1 2">DSM 23857</strain>
    </source>
</reference>
<protein>
    <submittedName>
        <fullName evidence="1">Uncharacterized protein</fullName>
    </submittedName>
</protein>
<comment type="caution">
    <text evidence="1">The sequence shown here is derived from an EMBL/GenBank/DDBJ whole genome shotgun (WGS) entry which is preliminary data.</text>
</comment>
<dbReference type="Proteomes" id="UP000249547">
    <property type="component" value="Unassembled WGS sequence"/>
</dbReference>
<accession>A0A327QV07</accession>
<organism evidence="1 2">
    <name type="scientific">Chitinophaga skermanii</name>
    <dbReference type="NCBI Taxonomy" id="331697"/>
    <lineage>
        <taxon>Bacteria</taxon>
        <taxon>Pseudomonadati</taxon>
        <taxon>Bacteroidota</taxon>
        <taxon>Chitinophagia</taxon>
        <taxon>Chitinophagales</taxon>
        <taxon>Chitinophagaceae</taxon>
        <taxon>Chitinophaga</taxon>
    </lineage>
</organism>
<evidence type="ECO:0000313" key="1">
    <source>
        <dbReference type="EMBL" id="RAJ08210.1"/>
    </source>
</evidence>
<dbReference type="AlphaFoldDB" id="A0A327QV07"/>
<proteinExistence type="predicted"/>
<name>A0A327QV07_9BACT</name>
<sequence>MPNYLIYKRWDIAKTYVENRFYHAIERFSLPSLHPLKMTFDPRKSSFEQ</sequence>